<dbReference type="SMART" id="SM00343">
    <property type="entry name" value="ZnF_C2HC"/>
    <property type="match status" value="2"/>
</dbReference>
<evidence type="ECO:0000256" key="1">
    <source>
        <dbReference type="ARBA" id="ARBA00022670"/>
    </source>
</evidence>
<dbReference type="SUPFAM" id="SSF56672">
    <property type="entry name" value="DNA/RNA polymerases"/>
    <property type="match status" value="1"/>
</dbReference>
<dbReference type="GO" id="GO:0003964">
    <property type="term" value="F:RNA-directed DNA polymerase activity"/>
    <property type="evidence" value="ECO:0007669"/>
    <property type="project" value="UniProtKB-KW"/>
</dbReference>
<keyword evidence="3" id="KW-0064">Aspartyl protease</keyword>
<sequence>MAPKRTTRSTQVPPVTPAPTATTTTITEAQLQALIDQGVAAALAEVEASRVRNGYGGNGSRPRLAQAFRECTYPDFLKCQPLNFKGTEGVIGLTQWFEKIESVFNISNCTAACQVKYVVCTLQGVALTWWNSHVKTVTLEVAQELPWKTLKKMMTDKYCPRGEIKKLETELWELKTKGKDVIVHRWSTDTIHDNVKATKPKTMQEAIEFSTELMDKRICDAVENKQKFKGTSRNNQYQPQQNKRQNTGRAYAVGPCPPRCNTCKRIGHLARDCRSRPANANNNNNNNCNNNNNTNNNNRNNNKNNQKSNGCYECGAQGHFKRNCPKLRNNNRGNQGGNDNAQARVYVVGNVGANPDNGCHVFLANITSTKDEDKSKGKQLEDVSIVREFLEVFLEDLPVFMDLMNRVCKPYLDKFIIIFIDDILIYLKDEKEHEEHLKAILELLKKEEFQGIHVDLAKIESVKDWASPKSLMEIRQFLGLVGYYRRFIEGFSKIAKPMTKLTQKKVKFEWGDKQEEAFQLLKQKLCSAPILALPEGSKDFIIRYHRGKANVVTDALSRKEQEPLRVRALVMTISLDLPKQILNAQTEAQKPENIKNEDVGGMLVENAKNPEAIREKKLELRADGTQCLNGRSWLPCYGNLRTVIMHESHKSKYSIHPSSDKLYQDMKKLYCWPNMKADIATYVSKCLTCAKVKRSLQNALGTRLDMSTVYHLKTDVQSERTIQTLEDMLRAYTIDFGKGWVNHLPQKSYADLKCKPMEFQVEDKVMLKISPWKGVIRFGIRGKLNPRYVRPFKVLERVGDVAYKLNLPKELSRVHNTFHVSNLKKCHADEPLVVPLDGLYVDDKLHFVEESVEIMDREVKRLKQSRIPLVKGNSQINIDDKDESMLWHRRLGHLNFKTMNWLVRHNLVRGLPSKCFDNDHTCAACLKGKQHKASCKTKLVNSVTKPLYTLYMDLFGPTSDETSGILRNFITEIENLKEHRVKIIRCEIGGEFRNKEMNDFYSRKGKFEAKGDEGYFIGYSMSSKAFRVFNKRTKRVEENLHVDFLENKPIEKGAGSNWLFDIDSVTNSMNYVPVVVAGTNSTNFSGTKEAAGQDVKKDVSSLRYISLPNWFHEAHLETSTSNARDACNTNGPESSGNSNPTATSTNPPTDHMETLKVETPIPTVSSPVLTACLNDAPKPSSDTRLISKRVTSQDDTPSLDNILTVTNRFEDILGVTANTDDTDGMEADLGNIEENISASSTPTLRIHKDHPKSQIIGLVDTPVQTKTKSKEIEEQSFITIIHQKINPALLYVCIFSCFLSQEEPKKIFDALQDPRLMDVKSAFFYGTIDEEVYVMQPPRFQDPEFPARVYKVEKAMYRLHQAPRACASQDRKSTTGGCQFLGRRLVSWQYKKQTIVATSTTKAEYVAYASGCGQVLWIQNQLLDYGDCFENKLISVDHIHTDDNVADLLTKPFDAGRFQYLVYEHNQDFHQIVDFVEASHIRYALTLNPTVYVSYIRQFWSTARIETAEEGTKILATVDDELASPLGDDSQGEACPTDSGFEADQDRANITKTSTLPSDLTPRLKARVKLLGDREGGGLVQSGEDASIKGRSLDEGETAAVERKSTPYTRRKGKEKMVESDTPKKKKLQKQIDVQVVRELEEEMARDAQRMNEQIARDAEIARIHAEEELQMMIDGLDRNNEITQQRKPLSRKQQRDFYMAVLRSHAGWIAKHFKGMTLEEIKEKFDPVWKQMQDFIQWALKKKLIPVEEVYVEALQAKHPIIDWEVYTEGQRSYWKIIRLGGSSVSYQFFMDLLKHLDREDLNQLWALVKETFNIRPAANDKEKELWVELKRLYEPDVEDLLWTHTQNLMQALVEWKLYDTCGVHHVISKDQEMFMLVEKDYPLRKGLAIVMISYKLQVENYSQMANDLIRKIHNITSSPRQQDD</sequence>
<feature type="region of interest" description="Disordered" evidence="12">
    <location>
        <begin position="225"/>
        <end position="250"/>
    </location>
</feature>
<evidence type="ECO:0000256" key="7">
    <source>
        <dbReference type="ARBA" id="ARBA00022918"/>
    </source>
</evidence>
<keyword evidence="11" id="KW-0863">Zinc-finger</keyword>
<dbReference type="InterPro" id="IPR001878">
    <property type="entry name" value="Znf_CCHC"/>
</dbReference>
<feature type="domain" description="CCHC-type" evidence="13">
    <location>
        <begin position="259"/>
        <end position="275"/>
    </location>
</feature>
<feature type="region of interest" description="Disordered" evidence="12">
    <location>
        <begin position="1575"/>
        <end position="1630"/>
    </location>
</feature>
<dbReference type="FunFam" id="3.30.70.270:FF:000045">
    <property type="entry name" value="Transposon Tf2-7 polyprotein"/>
    <property type="match status" value="1"/>
</dbReference>
<dbReference type="GO" id="GO:0003677">
    <property type="term" value="F:DNA binding"/>
    <property type="evidence" value="ECO:0007669"/>
    <property type="project" value="UniProtKB-KW"/>
</dbReference>
<dbReference type="PROSITE" id="PS50158">
    <property type="entry name" value="ZF_CCHC"/>
    <property type="match status" value="2"/>
</dbReference>
<keyword evidence="2" id="KW-0479">Metal-binding</keyword>
<dbReference type="Gene3D" id="3.30.70.270">
    <property type="match status" value="2"/>
</dbReference>
<dbReference type="InterPro" id="IPR043502">
    <property type="entry name" value="DNA/RNA_pol_sf"/>
</dbReference>
<dbReference type="InterPro" id="IPR057670">
    <property type="entry name" value="SH3_retrovirus"/>
</dbReference>
<dbReference type="GO" id="GO:0008270">
    <property type="term" value="F:zinc ion binding"/>
    <property type="evidence" value="ECO:0007669"/>
    <property type="project" value="UniProtKB-KW"/>
</dbReference>
<feature type="domain" description="CCHC-type" evidence="13">
    <location>
        <begin position="311"/>
        <end position="326"/>
    </location>
</feature>
<dbReference type="InterPro" id="IPR036875">
    <property type="entry name" value="Znf_CCHC_sf"/>
</dbReference>
<feature type="region of interest" description="Disordered" evidence="12">
    <location>
        <begin position="1121"/>
        <end position="1153"/>
    </location>
</feature>
<feature type="region of interest" description="Disordered" evidence="12">
    <location>
        <begin position="1525"/>
        <end position="1558"/>
    </location>
</feature>
<dbReference type="InterPro" id="IPR005162">
    <property type="entry name" value="Retrotrans_gag_dom"/>
</dbReference>
<dbReference type="InterPro" id="IPR050951">
    <property type="entry name" value="Retrovirus_Pol_polyprotein"/>
</dbReference>
<dbReference type="GO" id="GO:0004190">
    <property type="term" value="F:aspartic-type endopeptidase activity"/>
    <property type="evidence" value="ECO:0007669"/>
    <property type="project" value="UniProtKB-KW"/>
</dbReference>
<dbReference type="Pfam" id="PF25597">
    <property type="entry name" value="SH3_retrovirus"/>
    <property type="match status" value="1"/>
</dbReference>
<dbReference type="InterPro" id="IPR013103">
    <property type="entry name" value="RVT_2"/>
</dbReference>
<dbReference type="Gene3D" id="1.10.340.70">
    <property type="match status" value="1"/>
</dbReference>
<evidence type="ECO:0000256" key="2">
    <source>
        <dbReference type="ARBA" id="ARBA00022723"/>
    </source>
</evidence>
<dbReference type="GO" id="GO:0006310">
    <property type="term" value="P:DNA recombination"/>
    <property type="evidence" value="ECO:0007669"/>
    <property type="project" value="UniProtKB-KW"/>
</dbReference>
<evidence type="ECO:0000256" key="6">
    <source>
        <dbReference type="ARBA" id="ARBA00022908"/>
    </source>
</evidence>
<keyword evidence="9" id="KW-0238">DNA-binding</keyword>
<feature type="compositionally biased region" description="Low complexity" evidence="12">
    <location>
        <begin position="10"/>
        <end position="21"/>
    </location>
</feature>
<evidence type="ECO:0000256" key="5">
    <source>
        <dbReference type="ARBA" id="ARBA00022842"/>
    </source>
</evidence>
<gene>
    <name evidence="14" type="ORF">Tci_002058</name>
</gene>
<evidence type="ECO:0000259" key="13">
    <source>
        <dbReference type="PROSITE" id="PS50158"/>
    </source>
</evidence>
<dbReference type="Pfam" id="PF24626">
    <property type="entry name" value="SH3_Tf2-1"/>
    <property type="match status" value="1"/>
</dbReference>
<evidence type="ECO:0000256" key="3">
    <source>
        <dbReference type="ARBA" id="ARBA00022750"/>
    </source>
</evidence>
<keyword evidence="7" id="KW-0695">RNA-directed DNA polymerase</keyword>
<comment type="caution">
    <text evidence="14">The sequence shown here is derived from an EMBL/GenBank/DDBJ whole genome shotgun (WGS) entry which is preliminary data.</text>
</comment>
<dbReference type="InterPro" id="IPR043128">
    <property type="entry name" value="Rev_trsase/Diguanyl_cyclase"/>
</dbReference>
<feature type="compositionally biased region" description="Polar residues" evidence="12">
    <location>
        <begin position="1121"/>
        <end position="1133"/>
    </location>
</feature>
<keyword evidence="8" id="KW-0808">Transferase</keyword>
<dbReference type="Pfam" id="PF07727">
    <property type="entry name" value="RVT_2"/>
    <property type="match status" value="1"/>
</dbReference>
<feature type="compositionally biased region" description="Basic and acidic residues" evidence="12">
    <location>
        <begin position="1586"/>
        <end position="1605"/>
    </location>
</feature>
<dbReference type="CDD" id="cd09272">
    <property type="entry name" value="RNase_HI_RT_Ty1"/>
    <property type="match status" value="1"/>
</dbReference>
<evidence type="ECO:0000256" key="10">
    <source>
        <dbReference type="ARBA" id="ARBA00023172"/>
    </source>
</evidence>
<dbReference type="InterPro" id="IPR041588">
    <property type="entry name" value="Integrase_H2C2"/>
</dbReference>
<dbReference type="EMBL" id="BKCJ010000125">
    <property type="protein sequence ID" value="GEU30080.1"/>
    <property type="molecule type" value="Genomic_DNA"/>
</dbReference>
<evidence type="ECO:0000256" key="4">
    <source>
        <dbReference type="ARBA" id="ARBA00022801"/>
    </source>
</evidence>
<keyword evidence="5" id="KW-0460">Magnesium</keyword>
<feature type="region of interest" description="Disordered" evidence="12">
    <location>
        <begin position="1"/>
        <end position="21"/>
    </location>
</feature>
<keyword evidence="8" id="KW-0548">Nucleotidyltransferase</keyword>
<keyword evidence="10" id="KW-0233">DNA recombination</keyword>
<dbReference type="Pfam" id="PF13976">
    <property type="entry name" value="gag_pre-integrs"/>
    <property type="match status" value="1"/>
</dbReference>
<dbReference type="Pfam" id="PF00098">
    <property type="entry name" value="zf-CCHC"/>
    <property type="match status" value="2"/>
</dbReference>
<evidence type="ECO:0000256" key="12">
    <source>
        <dbReference type="SAM" id="MobiDB-lite"/>
    </source>
</evidence>
<keyword evidence="11" id="KW-0862">Zinc</keyword>
<feature type="compositionally biased region" description="Low complexity" evidence="12">
    <location>
        <begin position="279"/>
        <end position="304"/>
    </location>
</feature>
<dbReference type="PANTHER" id="PTHR37984:SF5">
    <property type="entry name" value="PROTEIN NYNRIN-LIKE"/>
    <property type="match status" value="1"/>
</dbReference>
<proteinExistence type="predicted"/>
<evidence type="ECO:0000256" key="11">
    <source>
        <dbReference type="PROSITE-ProRule" id="PRU00047"/>
    </source>
</evidence>
<dbReference type="GO" id="GO:0015074">
    <property type="term" value="P:DNA integration"/>
    <property type="evidence" value="ECO:0007669"/>
    <property type="project" value="UniProtKB-KW"/>
</dbReference>
<feature type="compositionally biased region" description="Polar residues" evidence="12">
    <location>
        <begin position="229"/>
        <end position="248"/>
    </location>
</feature>
<dbReference type="Pfam" id="PF03732">
    <property type="entry name" value="Retrotrans_gag"/>
    <property type="match status" value="1"/>
</dbReference>
<keyword evidence="1" id="KW-0645">Protease</keyword>
<keyword evidence="4" id="KW-0378">Hydrolase</keyword>
<dbReference type="Gene3D" id="4.10.60.10">
    <property type="entry name" value="Zinc finger, CCHC-type"/>
    <property type="match status" value="1"/>
</dbReference>
<name>A0A699GKH4_TANCI</name>
<keyword evidence="8" id="KW-0239">DNA-directed DNA polymerase</keyword>
<protein>
    <submittedName>
        <fullName evidence="14">Retrotransposon protein, putative, Ty3-gypsy subclass</fullName>
    </submittedName>
</protein>
<evidence type="ECO:0000313" key="14">
    <source>
        <dbReference type="EMBL" id="GEU30080.1"/>
    </source>
</evidence>
<organism evidence="14">
    <name type="scientific">Tanacetum cinerariifolium</name>
    <name type="common">Dalmatian daisy</name>
    <name type="synonym">Chrysanthemum cinerariifolium</name>
    <dbReference type="NCBI Taxonomy" id="118510"/>
    <lineage>
        <taxon>Eukaryota</taxon>
        <taxon>Viridiplantae</taxon>
        <taxon>Streptophyta</taxon>
        <taxon>Embryophyta</taxon>
        <taxon>Tracheophyta</taxon>
        <taxon>Spermatophyta</taxon>
        <taxon>Magnoliopsida</taxon>
        <taxon>eudicotyledons</taxon>
        <taxon>Gunneridae</taxon>
        <taxon>Pentapetalae</taxon>
        <taxon>asterids</taxon>
        <taxon>campanulids</taxon>
        <taxon>Asterales</taxon>
        <taxon>Asteraceae</taxon>
        <taxon>Asteroideae</taxon>
        <taxon>Anthemideae</taxon>
        <taxon>Anthemidinae</taxon>
        <taxon>Tanacetum</taxon>
    </lineage>
</organism>
<keyword evidence="6" id="KW-0229">DNA integration</keyword>
<dbReference type="InterPro" id="IPR025724">
    <property type="entry name" value="GAG-pre-integrase_dom"/>
</dbReference>
<dbReference type="InterPro" id="IPR056924">
    <property type="entry name" value="SH3_Tf2-1"/>
</dbReference>
<reference evidence="14" key="1">
    <citation type="journal article" date="2019" name="Sci. Rep.">
        <title>Draft genome of Tanacetum cinerariifolium, the natural source of mosquito coil.</title>
        <authorList>
            <person name="Yamashiro T."/>
            <person name="Shiraishi A."/>
            <person name="Satake H."/>
            <person name="Nakayama K."/>
        </authorList>
    </citation>
    <scope>NUCLEOTIDE SEQUENCE</scope>
</reference>
<evidence type="ECO:0000256" key="8">
    <source>
        <dbReference type="ARBA" id="ARBA00022932"/>
    </source>
</evidence>
<dbReference type="Pfam" id="PF17921">
    <property type="entry name" value="Integrase_H2C2"/>
    <property type="match status" value="1"/>
</dbReference>
<dbReference type="SUPFAM" id="SSF57756">
    <property type="entry name" value="Retrovirus zinc finger-like domains"/>
    <property type="match status" value="1"/>
</dbReference>
<evidence type="ECO:0000256" key="9">
    <source>
        <dbReference type="ARBA" id="ARBA00023125"/>
    </source>
</evidence>
<feature type="region of interest" description="Disordered" evidence="12">
    <location>
        <begin position="277"/>
        <end position="304"/>
    </location>
</feature>
<dbReference type="GO" id="GO:0003887">
    <property type="term" value="F:DNA-directed DNA polymerase activity"/>
    <property type="evidence" value="ECO:0007669"/>
    <property type="project" value="UniProtKB-KW"/>
</dbReference>
<dbReference type="GO" id="GO:0006508">
    <property type="term" value="P:proteolysis"/>
    <property type="evidence" value="ECO:0007669"/>
    <property type="project" value="UniProtKB-KW"/>
</dbReference>
<dbReference type="PANTHER" id="PTHR37984">
    <property type="entry name" value="PROTEIN CBG26694"/>
    <property type="match status" value="1"/>
</dbReference>
<feature type="compositionally biased region" description="Low complexity" evidence="12">
    <location>
        <begin position="1134"/>
        <end position="1149"/>
    </location>
</feature>
<accession>A0A699GKH4</accession>